<accession>A0A837P4E4</accession>
<dbReference type="AlphaFoldDB" id="A0A837P4E4"/>
<dbReference type="EMBL" id="LKLZ01000003">
    <property type="protein sequence ID" value="KPN43863.1"/>
    <property type="molecule type" value="Genomic_DNA"/>
</dbReference>
<feature type="region of interest" description="Disordered" evidence="1">
    <location>
        <begin position="103"/>
        <end position="151"/>
    </location>
</feature>
<feature type="compositionally biased region" description="Basic and acidic residues" evidence="1">
    <location>
        <begin position="141"/>
        <end position="151"/>
    </location>
</feature>
<dbReference type="RefSeq" id="WP_022638169.1">
    <property type="nucleotide sequence ID" value="NZ_AUTE01000010.1"/>
</dbReference>
<evidence type="ECO:0000256" key="1">
    <source>
        <dbReference type="SAM" id="MobiDB-lite"/>
    </source>
</evidence>
<name>A0A837P4E4_LACPN</name>
<evidence type="ECO:0000313" key="2">
    <source>
        <dbReference type="EMBL" id="KPN43863.1"/>
    </source>
</evidence>
<feature type="region of interest" description="Disordered" evidence="1">
    <location>
        <begin position="236"/>
        <end position="294"/>
    </location>
</feature>
<protein>
    <submittedName>
        <fullName evidence="2">Prophage Lp1 protein 20</fullName>
    </submittedName>
</protein>
<dbReference type="Proteomes" id="UP000050511">
    <property type="component" value="Unassembled WGS sequence"/>
</dbReference>
<feature type="compositionally biased region" description="Polar residues" evidence="1">
    <location>
        <begin position="259"/>
        <end position="272"/>
    </location>
</feature>
<comment type="caution">
    <text evidence="2">The sequence shown here is derived from an EMBL/GenBank/DDBJ whole genome shotgun (WGS) entry which is preliminary data.</text>
</comment>
<reference evidence="2 3" key="1">
    <citation type="submission" date="2015-10" db="EMBL/GenBank/DDBJ databases">
        <title>Resequencing of Lactobacillus plantarum WJL strain genome.</title>
        <authorList>
            <person name="Martino M.E."/>
        </authorList>
    </citation>
    <scope>NUCLEOTIDE SEQUENCE [LARGE SCALE GENOMIC DNA]</scope>
    <source>
        <strain evidence="2 3">WJL</strain>
    </source>
</reference>
<feature type="compositionally biased region" description="Low complexity" evidence="1">
    <location>
        <begin position="104"/>
        <end position="140"/>
    </location>
</feature>
<organism evidence="2 3">
    <name type="scientific">Lactiplantibacillus plantarum WJL</name>
    <dbReference type="NCBI Taxonomy" id="1350466"/>
    <lineage>
        <taxon>Bacteria</taxon>
        <taxon>Bacillati</taxon>
        <taxon>Bacillota</taxon>
        <taxon>Bacilli</taxon>
        <taxon>Lactobacillales</taxon>
        <taxon>Lactobacillaceae</taxon>
        <taxon>Lactiplantibacillus</taxon>
    </lineage>
</organism>
<gene>
    <name evidence="2" type="ORF">WJL_0936</name>
</gene>
<proteinExistence type="predicted"/>
<sequence>MDYFKQRRAYRNLKRNQIDISTGQNNLYRELLDYANDEYQLDKLFTLKNSALLDLTGLSEAGLKKARNELVQLGLIKYVPGKRNKQKPQYQIIRLYSTSWATRNGDSSSTSNPSSSPTGNPDSSPTGSSKELTNTTPELTTTEKDNKDPRDHIREEFQNEVWAVYPRQEKFGDAWNAYYRATVTGANPAGKATKSQIIQGIGNYKRYLEVKGIQGQYVQQLANWLDNGGWLSNYDMTPPKPKGKSGAGRKEIIPKWAQNGASQADSKPNSSDNEQDDMSDEAFLAFMNSQEEAK</sequence>
<evidence type="ECO:0000313" key="3">
    <source>
        <dbReference type="Proteomes" id="UP000050511"/>
    </source>
</evidence>